<dbReference type="AlphaFoldDB" id="A0A5C8EF10"/>
<gene>
    <name evidence="3" type="ORF">EPJ72_12475</name>
</gene>
<feature type="compositionally biased region" description="Pro residues" evidence="1">
    <location>
        <begin position="43"/>
        <end position="57"/>
    </location>
</feature>
<evidence type="ECO:0000256" key="1">
    <source>
        <dbReference type="SAM" id="MobiDB-lite"/>
    </source>
</evidence>
<reference evidence="3 4" key="1">
    <citation type="journal article" date="1992" name="Lakartidningen">
        <title>[Penicillin V and not amoxicillin is the first choice preparation in acute otitis].</title>
        <authorList>
            <person name="Kamme C."/>
            <person name="Lundgren K."/>
            <person name="Prellner K."/>
        </authorList>
    </citation>
    <scope>NUCLEOTIDE SEQUENCE [LARGE SCALE GENOMIC DNA]</scope>
    <source>
        <strain evidence="3 4">PC5538III-hc</strain>
    </source>
</reference>
<evidence type="ECO:0000313" key="3">
    <source>
        <dbReference type="EMBL" id="TXJ35262.1"/>
    </source>
</evidence>
<protein>
    <recommendedName>
        <fullName evidence="5">Lipoprotein</fullName>
    </recommendedName>
</protein>
<organism evidence="3 4">
    <name type="scientific">Brachyspira pilosicoli</name>
    <name type="common">Serpulina pilosicoli</name>
    <dbReference type="NCBI Taxonomy" id="52584"/>
    <lineage>
        <taxon>Bacteria</taxon>
        <taxon>Pseudomonadati</taxon>
        <taxon>Spirochaetota</taxon>
        <taxon>Spirochaetia</taxon>
        <taxon>Brachyspirales</taxon>
        <taxon>Brachyspiraceae</taxon>
        <taxon>Brachyspira</taxon>
    </lineage>
</organism>
<evidence type="ECO:0000313" key="4">
    <source>
        <dbReference type="Proteomes" id="UP000323176"/>
    </source>
</evidence>
<evidence type="ECO:0008006" key="5">
    <source>
        <dbReference type="Google" id="ProtNLM"/>
    </source>
</evidence>
<keyword evidence="2" id="KW-0732">Signal</keyword>
<comment type="caution">
    <text evidence="3">The sequence shown here is derived from an EMBL/GenBank/DDBJ whole genome shotgun (WGS) entry which is preliminary data.</text>
</comment>
<accession>A0A5C8EF10</accession>
<feature type="chain" id="PRO_5022968660" description="Lipoprotein" evidence="2">
    <location>
        <begin position="20"/>
        <end position="185"/>
    </location>
</feature>
<proteinExistence type="predicted"/>
<dbReference type="PROSITE" id="PS51257">
    <property type="entry name" value="PROKAR_LIPOPROTEIN"/>
    <property type="match status" value="1"/>
</dbReference>
<feature type="signal peptide" evidence="2">
    <location>
        <begin position="1"/>
        <end position="19"/>
    </location>
</feature>
<sequence>MNKKILSIFVMIMALSLFGVSCSNEDSTGTGGNNSGPKDGSGTPPPTPDPKSTPTPPTKEEEVKFQGTWMGELEKISGDDNMVGRIRFRFTINADGSIKVETTATTSTTTSTTTTQIITLDKINKVSDNVFEFTCKVKQAKTKFTLKHKVDFTDNNAPKDTLVCTMEDQVQSGSATYEGTLNKIQ</sequence>
<name>A0A5C8EF10_BRAPL</name>
<dbReference type="Proteomes" id="UP000323176">
    <property type="component" value="Unassembled WGS sequence"/>
</dbReference>
<dbReference type="EMBL" id="SAXY01000077">
    <property type="protein sequence ID" value="TXJ35262.1"/>
    <property type="molecule type" value="Genomic_DNA"/>
</dbReference>
<evidence type="ECO:0000256" key="2">
    <source>
        <dbReference type="SAM" id="SignalP"/>
    </source>
</evidence>
<dbReference type="OrthoDB" id="309779at2"/>
<feature type="region of interest" description="Disordered" evidence="1">
    <location>
        <begin position="24"/>
        <end position="60"/>
    </location>
</feature>